<dbReference type="Proteomes" id="UP001589747">
    <property type="component" value="Unassembled WGS sequence"/>
</dbReference>
<dbReference type="InterPro" id="IPR011256">
    <property type="entry name" value="Reg_factor_effector_dom_sf"/>
</dbReference>
<dbReference type="EMBL" id="JBHMDO010000015">
    <property type="protein sequence ID" value="MFB9325835.1"/>
    <property type="molecule type" value="Genomic_DNA"/>
</dbReference>
<comment type="caution">
    <text evidence="1">The sequence shown here is derived from an EMBL/GenBank/DDBJ whole genome shotgun (WGS) entry which is preliminary data.</text>
</comment>
<dbReference type="RefSeq" id="WP_377492422.1">
    <property type="nucleotide sequence ID" value="NZ_JBHMDO010000015.1"/>
</dbReference>
<evidence type="ECO:0000313" key="2">
    <source>
        <dbReference type="Proteomes" id="UP001589747"/>
    </source>
</evidence>
<proteinExistence type="predicted"/>
<dbReference type="SUPFAM" id="SSF55136">
    <property type="entry name" value="Probable bacterial effector-binding domain"/>
    <property type="match status" value="1"/>
</dbReference>
<evidence type="ECO:0000313" key="1">
    <source>
        <dbReference type="EMBL" id="MFB9325835.1"/>
    </source>
</evidence>
<gene>
    <name evidence="1" type="ORF">ACFFSY_07830</name>
</gene>
<dbReference type="Gene3D" id="3.20.80.10">
    <property type="entry name" value="Regulatory factor, effector binding domain"/>
    <property type="match status" value="1"/>
</dbReference>
<organism evidence="1 2">
    <name type="scientific">Paenibacillus aurantiacus</name>
    <dbReference type="NCBI Taxonomy" id="1936118"/>
    <lineage>
        <taxon>Bacteria</taxon>
        <taxon>Bacillati</taxon>
        <taxon>Bacillota</taxon>
        <taxon>Bacilli</taxon>
        <taxon>Bacillales</taxon>
        <taxon>Paenibacillaceae</taxon>
        <taxon>Paenibacillus</taxon>
    </lineage>
</organism>
<accession>A0ABV5KKT0</accession>
<reference evidence="1 2" key="1">
    <citation type="submission" date="2024-09" db="EMBL/GenBank/DDBJ databases">
        <authorList>
            <person name="Sun Q."/>
            <person name="Mori K."/>
        </authorList>
    </citation>
    <scope>NUCLEOTIDE SEQUENCE [LARGE SCALE GENOMIC DNA]</scope>
    <source>
        <strain evidence="1 2">TISTR 2452</strain>
    </source>
</reference>
<protein>
    <recommendedName>
        <fullName evidence="3">GyrI-like domain-containing protein</fullName>
    </recommendedName>
</protein>
<name>A0ABV5KKT0_9BACL</name>
<sequence length="303" mass="34045">MAVREAMDRPMQIRGVMTEEIKLVGFRGIEAHETEQLLFGQLRERGGEIPHVLGTEEYLVTLSDGRVAARRVSAFGELPPGMIPFTLHPAEHLVFRFEERHIPAFWRYFSEMAHRAAYNLDFEQPRYEVFTDALQPRGMTAIYVPVQAREVQVVARGEMLLAGIRIPAENRETAAFLDWAQGEGAARLARMTGKDGADGWIRLFTPAAGPTGADEEGWLCAEIDRDIDAPEAEALYAIPAQSYAVTEHRGPASAADFTYALLRDWVAAHGYERMGRFHRLEMYETIDFEAGLARACVYEPITV</sequence>
<keyword evidence="2" id="KW-1185">Reference proteome</keyword>
<evidence type="ECO:0008006" key="3">
    <source>
        <dbReference type="Google" id="ProtNLM"/>
    </source>
</evidence>